<keyword evidence="8 13" id="KW-1133">Transmembrane helix</keyword>
<evidence type="ECO:0000256" key="12">
    <source>
        <dbReference type="SAM" id="MobiDB-lite"/>
    </source>
</evidence>
<organism evidence="16 17">
    <name type="scientific">Riccia sorocarpa</name>
    <dbReference type="NCBI Taxonomy" id="122646"/>
    <lineage>
        <taxon>Eukaryota</taxon>
        <taxon>Viridiplantae</taxon>
        <taxon>Streptophyta</taxon>
        <taxon>Embryophyta</taxon>
        <taxon>Marchantiophyta</taxon>
        <taxon>Marchantiopsida</taxon>
        <taxon>Marchantiidae</taxon>
        <taxon>Marchantiales</taxon>
        <taxon>Ricciaceae</taxon>
        <taxon>Riccia</taxon>
    </lineage>
</organism>
<feature type="transmembrane region" description="Helical" evidence="13">
    <location>
        <begin position="293"/>
        <end position="317"/>
    </location>
</feature>
<dbReference type="GO" id="GO:0016020">
    <property type="term" value="C:membrane"/>
    <property type="evidence" value="ECO:0007669"/>
    <property type="project" value="UniProtKB-SubCell"/>
</dbReference>
<dbReference type="SUPFAM" id="SSF52058">
    <property type="entry name" value="L domain-like"/>
    <property type="match status" value="1"/>
</dbReference>
<proteinExistence type="predicted"/>
<evidence type="ECO:0000256" key="2">
    <source>
        <dbReference type="ARBA" id="ARBA00022614"/>
    </source>
</evidence>
<evidence type="ECO:0000313" key="17">
    <source>
        <dbReference type="Proteomes" id="UP001633002"/>
    </source>
</evidence>
<dbReference type="CDD" id="cd14066">
    <property type="entry name" value="STKc_IRAK"/>
    <property type="match status" value="1"/>
</dbReference>
<dbReference type="GO" id="GO:0005524">
    <property type="term" value="F:ATP binding"/>
    <property type="evidence" value="ECO:0007669"/>
    <property type="project" value="UniProtKB-UniRule"/>
</dbReference>
<dbReference type="EMBL" id="JBJQOH010000006">
    <property type="protein sequence ID" value="KAL3682690.1"/>
    <property type="molecule type" value="Genomic_DNA"/>
</dbReference>
<keyword evidence="7 11" id="KW-0067">ATP-binding</keyword>
<comment type="caution">
    <text evidence="16">The sequence shown here is derived from an EMBL/GenBank/DDBJ whole genome shotgun (WGS) entry which is preliminary data.</text>
</comment>
<dbReference type="Gene3D" id="3.80.10.10">
    <property type="entry name" value="Ribonuclease Inhibitor"/>
    <property type="match status" value="2"/>
</dbReference>
<dbReference type="Proteomes" id="UP001633002">
    <property type="component" value="Unassembled WGS sequence"/>
</dbReference>
<dbReference type="Pfam" id="PF00069">
    <property type="entry name" value="Pkinase"/>
    <property type="match status" value="1"/>
</dbReference>
<evidence type="ECO:0000256" key="1">
    <source>
        <dbReference type="ARBA" id="ARBA00004370"/>
    </source>
</evidence>
<evidence type="ECO:0000256" key="8">
    <source>
        <dbReference type="ARBA" id="ARBA00022989"/>
    </source>
</evidence>
<keyword evidence="3 13" id="KW-0812">Transmembrane</keyword>
<feature type="chain" id="PRO_5044825768" description="Protein kinase domain-containing protein" evidence="14">
    <location>
        <begin position="37"/>
        <end position="680"/>
    </location>
</feature>
<sequence length="680" mass="74993">MSILPPSRRSPRRLKHNLCSACAIIIAILPILSSSAEETNNFNNISPDAAGLFTFRAGADPTGTILQSWVGPDPCVNGTKSAWRGIHCNGRRRVVSVQLDNLNLNGSFPEHSLSKLTQVKYITLSFNQFTGEIPDLSNCSSLLQLWLQNNEFSGEIPNFVTQSRKLEKLDLSQNGLQGRIPDFDGASSLVVLDLSDNFLNGTIPSLNISSLLSFDVSNNQLQGAIPETLNKFPPSGFLGNHRLCGAPLPIECPSESRVSPGVAAPSPSPSSQAEAEAGGEQKKKKKRKLGTGALIAIVVGDTLVLVLLVVIFLFYYWRRYSAGVSDEKPHSEKFKGNEEVGQSGEICGRDSEAELAKMVFFDARHEQQFELEDLLRASAEMLGKGSFGTAYKAVLETGLIYVVKRVRDAKGEIAKNDFEKHMELLGKLKHPNIVPLRAYYYAKSEKLIVYDYMANGNLFSILHGDKSVRRTVALDWTSRLRIAREVAVGVAYIHQEWESRKLLHGNIKSSNVLIGKNYEICISDVGLAALMNPSFAAQRMAGYRAPEYSHMKKITQKADVYSFGVLLLELLTGRQPSQSQQSQGAVDLPKWVNSVVREEWTAEVFDRDLKTQGSEVDEMVTLLQIAMACLTSNPEERPKMAQVVKLIDQIRPEDFGESSGSYDSQAHSDDFTGEDSPSDT</sequence>
<evidence type="ECO:0000256" key="3">
    <source>
        <dbReference type="ARBA" id="ARBA00022692"/>
    </source>
</evidence>
<dbReference type="PANTHER" id="PTHR48007:SF4">
    <property type="entry name" value="LEUCINE-RICH REPEAT RECEPTOR-LIKE PROTEIN KINASE PXC1"/>
    <property type="match status" value="1"/>
</dbReference>
<dbReference type="PANTHER" id="PTHR48007">
    <property type="entry name" value="LEUCINE-RICH REPEAT RECEPTOR-LIKE PROTEIN KINASE PXC1"/>
    <property type="match status" value="1"/>
</dbReference>
<feature type="signal peptide" evidence="14">
    <location>
        <begin position="1"/>
        <end position="36"/>
    </location>
</feature>
<dbReference type="Pfam" id="PF08263">
    <property type="entry name" value="LRRNT_2"/>
    <property type="match status" value="1"/>
</dbReference>
<evidence type="ECO:0000256" key="9">
    <source>
        <dbReference type="ARBA" id="ARBA00023136"/>
    </source>
</evidence>
<dbReference type="SUPFAM" id="SSF56112">
    <property type="entry name" value="Protein kinase-like (PK-like)"/>
    <property type="match status" value="1"/>
</dbReference>
<evidence type="ECO:0000256" key="4">
    <source>
        <dbReference type="ARBA" id="ARBA00022729"/>
    </source>
</evidence>
<dbReference type="FunFam" id="1.10.510.10:FF:000095">
    <property type="entry name" value="protein STRUBBELIG-RECEPTOR FAMILY 8"/>
    <property type="match status" value="1"/>
</dbReference>
<dbReference type="Gene3D" id="3.30.200.20">
    <property type="entry name" value="Phosphorylase Kinase, domain 1"/>
    <property type="match status" value="1"/>
</dbReference>
<dbReference type="PROSITE" id="PS00107">
    <property type="entry name" value="PROTEIN_KINASE_ATP"/>
    <property type="match status" value="1"/>
</dbReference>
<accession>A0ABD3GX41</accession>
<keyword evidence="5" id="KW-0677">Repeat</keyword>
<dbReference type="InterPro" id="IPR000719">
    <property type="entry name" value="Prot_kinase_dom"/>
</dbReference>
<reference evidence="16 17" key="1">
    <citation type="submission" date="2024-09" db="EMBL/GenBank/DDBJ databases">
        <title>Chromosome-scale assembly of Riccia sorocarpa.</title>
        <authorList>
            <person name="Paukszto L."/>
        </authorList>
    </citation>
    <scope>NUCLEOTIDE SEQUENCE [LARGE SCALE GENOMIC DNA]</scope>
    <source>
        <strain evidence="16">LP-2024</strain>
        <tissue evidence="16">Aerial parts of the thallus</tissue>
    </source>
</reference>
<evidence type="ECO:0000256" key="6">
    <source>
        <dbReference type="ARBA" id="ARBA00022741"/>
    </source>
</evidence>
<keyword evidence="17" id="KW-1185">Reference proteome</keyword>
<evidence type="ECO:0000259" key="15">
    <source>
        <dbReference type="PROSITE" id="PS50011"/>
    </source>
</evidence>
<keyword evidence="9 13" id="KW-0472">Membrane</keyword>
<feature type="domain" description="Protein kinase" evidence="15">
    <location>
        <begin position="376"/>
        <end position="656"/>
    </location>
</feature>
<feature type="region of interest" description="Disordered" evidence="12">
    <location>
        <begin position="654"/>
        <end position="680"/>
    </location>
</feature>
<dbReference type="FunFam" id="3.80.10.10:FF:000041">
    <property type="entry name" value="LRR receptor-like serine/threonine-protein kinase ERECTA"/>
    <property type="match status" value="1"/>
</dbReference>
<name>A0ABD3GX41_9MARC</name>
<evidence type="ECO:0000256" key="7">
    <source>
        <dbReference type="ARBA" id="ARBA00022840"/>
    </source>
</evidence>
<evidence type="ECO:0000256" key="14">
    <source>
        <dbReference type="SAM" id="SignalP"/>
    </source>
</evidence>
<dbReference type="Gene3D" id="1.10.510.10">
    <property type="entry name" value="Transferase(Phosphotransferase) domain 1"/>
    <property type="match status" value="1"/>
</dbReference>
<evidence type="ECO:0000256" key="5">
    <source>
        <dbReference type="ARBA" id="ARBA00022737"/>
    </source>
</evidence>
<keyword evidence="2" id="KW-0433">Leucine-rich repeat</keyword>
<dbReference type="FunFam" id="3.30.200.20:FF:000307">
    <property type="entry name" value="pollen receptor-like kinase 1"/>
    <property type="match status" value="1"/>
</dbReference>
<gene>
    <name evidence="16" type="ORF">R1sor_000712</name>
</gene>
<evidence type="ECO:0000256" key="11">
    <source>
        <dbReference type="PROSITE-ProRule" id="PRU10141"/>
    </source>
</evidence>
<keyword evidence="6 11" id="KW-0547">Nucleotide-binding</keyword>
<dbReference type="InterPro" id="IPR013210">
    <property type="entry name" value="LRR_N_plant-typ"/>
</dbReference>
<dbReference type="PROSITE" id="PS50011">
    <property type="entry name" value="PROTEIN_KINASE_DOM"/>
    <property type="match status" value="1"/>
</dbReference>
<feature type="binding site" evidence="11">
    <location>
        <position position="404"/>
    </location>
    <ligand>
        <name>ATP</name>
        <dbReference type="ChEBI" id="CHEBI:30616"/>
    </ligand>
</feature>
<dbReference type="InterPro" id="IPR046959">
    <property type="entry name" value="PRK1-6/SRF4-like"/>
</dbReference>
<evidence type="ECO:0000256" key="13">
    <source>
        <dbReference type="SAM" id="Phobius"/>
    </source>
</evidence>
<dbReference type="InterPro" id="IPR001611">
    <property type="entry name" value="Leu-rich_rpt"/>
</dbReference>
<feature type="region of interest" description="Disordered" evidence="12">
    <location>
        <begin position="255"/>
        <end position="283"/>
    </location>
</feature>
<keyword evidence="4 14" id="KW-0732">Signal</keyword>
<keyword evidence="10" id="KW-0325">Glycoprotein</keyword>
<dbReference type="AlphaFoldDB" id="A0ABD3GX41"/>
<feature type="compositionally biased region" description="Low complexity" evidence="12">
    <location>
        <begin position="258"/>
        <end position="278"/>
    </location>
</feature>
<evidence type="ECO:0000313" key="16">
    <source>
        <dbReference type="EMBL" id="KAL3682690.1"/>
    </source>
</evidence>
<comment type="subcellular location">
    <subcellularLocation>
        <location evidence="1">Membrane</location>
    </subcellularLocation>
</comment>
<feature type="compositionally biased region" description="Acidic residues" evidence="12">
    <location>
        <begin position="671"/>
        <end position="680"/>
    </location>
</feature>
<evidence type="ECO:0000256" key="10">
    <source>
        <dbReference type="ARBA" id="ARBA00023180"/>
    </source>
</evidence>
<dbReference type="InterPro" id="IPR032675">
    <property type="entry name" value="LRR_dom_sf"/>
</dbReference>
<dbReference type="InterPro" id="IPR011009">
    <property type="entry name" value="Kinase-like_dom_sf"/>
</dbReference>
<dbReference type="InterPro" id="IPR017441">
    <property type="entry name" value="Protein_kinase_ATP_BS"/>
</dbReference>
<protein>
    <recommendedName>
        <fullName evidence="15">Protein kinase domain-containing protein</fullName>
    </recommendedName>
</protein>
<dbReference type="Pfam" id="PF00560">
    <property type="entry name" value="LRR_1"/>
    <property type="match status" value="3"/>
</dbReference>